<dbReference type="InterPro" id="IPR001714">
    <property type="entry name" value="Pept_M24_MAP"/>
</dbReference>
<organism evidence="13 14">
    <name type="scientific">Galdieria yellowstonensis</name>
    <dbReference type="NCBI Taxonomy" id="3028027"/>
    <lineage>
        <taxon>Eukaryota</taxon>
        <taxon>Rhodophyta</taxon>
        <taxon>Bangiophyceae</taxon>
        <taxon>Galdieriales</taxon>
        <taxon>Galdieriaceae</taxon>
        <taxon>Galdieria</taxon>
    </lineage>
</organism>
<keyword evidence="5 9" id="KW-0479">Metal-binding</keyword>
<sequence length="567" mass="64132">MSSGSRICSNSDCSSPASLRCPTCIKLEINSDQSYFCSQDCFRSAWKQHKALHKGNDERAETTVRNLKRPQTEQNRFTNFHYTGKLRAGRVSARLPVPDHIPKPDYWETGIPVSEEQEKGSNVVKTLSKEEIQHMREACRVAREVLDEGVRAIGVGVTTDEIDKVIHKACIERNAYPSPLNYYGFPKSVCTSVNEVICHGIPDDRPLEDGDIINLDVTVYYNGFHGDLNETHIVGNVDEESKKLIKSAYDALHAAIAIVKPGVLYREFGNVIDRVARSNGHQVVKTYCGHGIHRLFHTAPNIPHYRKNKAMGVCKPGQVFTIEPMINQGTWRDITWPDGWTAVTADGKRSAQFEHTLLVTDNSVEILTARLPTSPKLWNMSSNKEEINKLGVFVFEEEAYSVSLVASLQGTKLKVPALERKEAKLLKQFQHIDKEACWLKAEPVRGRDPSRWRRDLAGNVVCKKLRGCKGPFCMDFDHIIPLSKGGESSLENCQVLQTTANRHKGDRLVESSPNMKKFYKEISDKRVLPLQRHLDIVEFYVYGDVIRHGRRYRGLPLPTFDSFCPVM</sequence>
<dbReference type="InterPro" id="IPR000994">
    <property type="entry name" value="Pept_M24"/>
</dbReference>
<evidence type="ECO:0000256" key="11">
    <source>
        <dbReference type="RuleBase" id="RU003653"/>
    </source>
</evidence>
<keyword evidence="4 9" id="KW-0645">Protease</keyword>
<comment type="cofactor">
    <cofactor evidence="9">
        <name>Zn(2+)</name>
        <dbReference type="ChEBI" id="CHEBI:29105"/>
    </cofactor>
    <cofactor evidence="9">
        <name>Co(2+)</name>
        <dbReference type="ChEBI" id="CHEBI:48828"/>
    </cofactor>
    <cofactor evidence="9">
        <name>Mn(2+)</name>
        <dbReference type="ChEBI" id="CHEBI:29035"/>
    </cofactor>
    <cofactor evidence="9">
        <name>Fe(2+)</name>
        <dbReference type="ChEBI" id="CHEBI:29033"/>
    </cofactor>
    <text evidence="9">Binds 2 divalent metal cations per subunit. Has a high-affinity and a low affinity metal-binding site. The true nature of the physiological cofactor is under debate. The enzyme is active with zinc, cobalt, manganese or divalent iron ions. Has high activity with zinc; zinc cofactor is transferred into the active site region by the ZNG1 zinc chaperone.</text>
</comment>
<comment type="caution">
    <text evidence="13">The sequence shown here is derived from an EMBL/GenBank/DDBJ whole genome shotgun (WGS) entry which is preliminary data.</text>
</comment>
<dbReference type="InterPro" id="IPR036005">
    <property type="entry name" value="Creatinase/aminopeptidase-like"/>
</dbReference>
<name>A0AAV9I3V2_9RHOD</name>
<evidence type="ECO:0000313" key="14">
    <source>
        <dbReference type="Proteomes" id="UP001300502"/>
    </source>
</evidence>
<evidence type="ECO:0000256" key="8">
    <source>
        <dbReference type="ARBA" id="ARBA00022833"/>
    </source>
</evidence>
<comment type="subcellular location">
    <subcellularLocation>
        <location evidence="1 9">Cytoplasm</location>
    </subcellularLocation>
</comment>
<keyword evidence="8" id="KW-0862">Zinc</keyword>
<dbReference type="EC" id="3.4.11.18" evidence="11"/>
<evidence type="ECO:0000313" key="13">
    <source>
        <dbReference type="EMBL" id="KAK4523196.1"/>
    </source>
</evidence>
<evidence type="ECO:0000256" key="2">
    <source>
        <dbReference type="ARBA" id="ARBA00022438"/>
    </source>
</evidence>
<feature type="binding site" evidence="9">
    <location>
        <position position="216"/>
    </location>
    <ligand>
        <name>Zn(2+)</name>
        <dbReference type="ChEBI" id="CHEBI:29105"/>
        <label>3</label>
    </ligand>
</feature>
<keyword evidence="3 9" id="KW-0963">Cytoplasm</keyword>
<dbReference type="CDD" id="cd01086">
    <property type="entry name" value="MetAP1"/>
    <property type="match status" value="1"/>
</dbReference>
<feature type="binding site" evidence="9">
    <location>
        <position position="323"/>
    </location>
    <ligand>
        <name>Zn(2+)</name>
        <dbReference type="ChEBI" id="CHEBI:29105"/>
        <label>4</label>
        <note>catalytic</note>
    </ligand>
</feature>
<dbReference type="Proteomes" id="UP001300502">
    <property type="component" value="Unassembled WGS sequence"/>
</dbReference>
<dbReference type="GO" id="GO:0005829">
    <property type="term" value="C:cytosol"/>
    <property type="evidence" value="ECO:0007669"/>
    <property type="project" value="TreeGrafter"/>
</dbReference>
<keyword evidence="2 9" id="KW-0031">Aminopeptidase</keyword>
<evidence type="ECO:0000256" key="7">
    <source>
        <dbReference type="ARBA" id="ARBA00022801"/>
    </source>
</evidence>
<dbReference type="GO" id="GO:0006508">
    <property type="term" value="P:proteolysis"/>
    <property type="evidence" value="ECO:0007669"/>
    <property type="project" value="UniProtKB-KW"/>
</dbReference>
<feature type="binding site" evidence="9">
    <location>
        <position position="354"/>
    </location>
    <ligand>
        <name>Zn(2+)</name>
        <dbReference type="ChEBI" id="CHEBI:29105"/>
        <label>3</label>
    </ligand>
</feature>
<dbReference type="GO" id="GO:0070006">
    <property type="term" value="F:metalloaminopeptidase activity"/>
    <property type="evidence" value="ECO:0007669"/>
    <property type="project" value="UniProtKB-UniRule"/>
</dbReference>
<dbReference type="GO" id="GO:0004239">
    <property type="term" value="F:initiator methionyl aminopeptidase activity"/>
    <property type="evidence" value="ECO:0007669"/>
    <property type="project" value="UniProtKB-UniRule"/>
</dbReference>
<dbReference type="HAMAP" id="MF_01974">
    <property type="entry name" value="MetAP_1"/>
    <property type="match status" value="1"/>
</dbReference>
<comment type="similarity">
    <text evidence="9 10">Belongs to the peptidase M24A family. Methionine aminopeptidase type 1 subfamily.</text>
</comment>
<comment type="subunit">
    <text evidence="9">Associates with the 60S ribosomal subunit of the 80S translational complex.</text>
</comment>
<dbReference type="Pfam" id="PF01844">
    <property type="entry name" value="HNH"/>
    <property type="match status" value="1"/>
</dbReference>
<accession>A0AAV9I3V2</accession>
<dbReference type="GO" id="GO:0008270">
    <property type="term" value="F:zinc ion binding"/>
    <property type="evidence" value="ECO:0007669"/>
    <property type="project" value="UniProtKB-KW"/>
</dbReference>
<evidence type="ECO:0000256" key="9">
    <source>
        <dbReference type="HAMAP-Rule" id="MF_03174"/>
    </source>
</evidence>
<dbReference type="CDD" id="cd00085">
    <property type="entry name" value="HNHc"/>
    <property type="match status" value="1"/>
</dbReference>
<comment type="cofactor">
    <cofactor evidence="11">
        <name>Co(2+)</name>
        <dbReference type="ChEBI" id="CHEBI:48828"/>
    </cofactor>
    <cofactor evidence="11">
        <name>Zn(2+)</name>
        <dbReference type="ChEBI" id="CHEBI:29105"/>
    </cofactor>
    <cofactor evidence="11">
        <name>Mn(2+)</name>
        <dbReference type="ChEBI" id="CHEBI:29035"/>
    </cofactor>
    <cofactor evidence="11">
        <name>Fe(2+)</name>
        <dbReference type="ChEBI" id="CHEBI:29033"/>
    </cofactor>
    <text evidence="11">Binds 2 divalent metal cations per subunit. Has a high-affinity and a low affinity metal-binding site. The true nature of the physiological cofactor is under debate. The enzyme is active with cobalt, zinc, manganese or divalent iron ions.</text>
</comment>
<evidence type="ECO:0000256" key="10">
    <source>
        <dbReference type="PROSITE-ProRule" id="PRU01357"/>
    </source>
</evidence>
<comment type="function">
    <text evidence="9 11">Cotranslationally removes the N-terminal methionine from nascent proteins. The N-terminal methionine is often cleaved when the second residue in the primary sequence is small and uncharged (Met-Ala-, Cys, Gly, Pro, Ser, Thr, or Val).</text>
</comment>
<dbReference type="InterPro" id="IPR003615">
    <property type="entry name" value="HNH_nuc"/>
</dbReference>
<dbReference type="EMBL" id="JANCYU010000012">
    <property type="protein sequence ID" value="KAK4523196.1"/>
    <property type="molecule type" value="Genomic_DNA"/>
</dbReference>
<feature type="binding site" evidence="9">
    <location>
        <position position="297"/>
    </location>
    <ligand>
        <name>a protein</name>
        <dbReference type="ChEBI" id="CHEBI:16541"/>
    </ligand>
    <ligandPart>
        <name>N-terminal L-methionine residue</name>
        <dbReference type="ChEBI" id="CHEBI:64731"/>
    </ligandPart>
</feature>
<dbReference type="Gene3D" id="3.90.230.10">
    <property type="entry name" value="Creatinase/methionine aminopeptidase superfamily"/>
    <property type="match status" value="1"/>
</dbReference>
<dbReference type="PANTHER" id="PTHR43330:SF7">
    <property type="entry name" value="METHIONINE AMINOPEPTIDASE 1"/>
    <property type="match status" value="1"/>
</dbReference>
<evidence type="ECO:0000256" key="1">
    <source>
        <dbReference type="ARBA" id="ARBA00004496"/>
    </source>
</evidence>
<dbReference type="AlphaFoldDB" id="A0AAV9I3V2"/>
<dbReference type="FunFam" id="3.90.230.10:FF:000010">
    <property type="entry name" value="Methionine aminopeptidase"/>
    <property type="match status" value="1"/>
</dbReference>
<dbReference type="NCBIfam" id="TIGR00500">
    <property type="entry name" value="met_pdase_I"/>
    <property type="match status" value="1"/>
</dbReference>
<gene>
    <name evidence="13" type="ORF">GAYE_PCTG44G1088</name>
</gene>
<feature type="binding site" evidence="9">
    <location>
        <position position="290"/>
    </location>
    <ligand>
        <name>Zn(2+)</name>
        <dbReference type="ChEBI" id="CHEBI:29105"/>
        <label>4</label>
        <note>catalytic</note>
    </ligand>
</feature>
<dbReference type="PROSITE" id="PS00680">
    <property type="entry name" value="MAP_1"/>
    <property type="match status" value="1"/>
</dbReference>
<dbReference type="InterPro" id="IPR031615">
    <property type="entry name" value="Zfn-C6H2"/>
</dbReference>
<dbReference type="SUPFAM" id="SSF55920">
    <property type="entry name" value="Creatinase/aminopeptidase"/>
    <property type="match status" value="1"/>
</dbReference>
<keyword evidence="14" id="KW-1185">Reference proteome</keyword>
<evidence type="ECO:0000256" key="4">
    <source>
        <dbReference type="ARBA" id="ARBA00022670"/>
    </source>
</evidence>
<keyword evidence="6 10" id="KW-0863">Zinc-finger</keyword>
<evidence type="ECO:0000256" key="5">
    <source>
        <dbReference type="ARBA" id="ARBA00022723"/>
    </source>
</evidence>
<proteinExistence type="inferred from homology"/>
<dbReference type="GO" id="GO:0003676">
    <property type="term" value="F:nucleic acid binding"/>
    <property type="evidence" value="ECO:0007669"/>
    <property type="project" value="InterPro"/>
</dbReference>
<feature type="binding site" evidence="9">
    <location>
        <position position="199"/>
    </location>
    <ligand>
        <name>a protein</name>
        <dbReference type="ChEBI" id="CHEBI:16541"/>
    </ligand>
    <ligandPart>
        <name>N-terminal L-methionine residue</name>
        <dbReference type="ChEBI" id="CHEBI:64731"/>
    </ligandPart>
</feature>
<feature type="binding site" evidence="9">
    <location>
        <position position="227"/>
    </location>
    <ligand>
        <name>Zn(2+)</name>
        <dbReference type="ChEBI" id="CHEBI:29105"/>
        <label>4</label>
        <note>catalytic</note>
    </ligand>
</feature>
<evidence type="ECO:0000256" key="6">
    <source>
        <dbReference type="ARBA" id="ARBA00022771"/>
    </source>
</evidence>
<dbReference type="Pfam" id="PF00557">
    <property type="entry name" value="Peptidase_M24"/>
    <property type="match status" value="1"/>
</dbReference>
<dbReference type="Pfam" id="PF15801">
    <property type="entry name" value="zf-C6H2"/>
    <property type="match status" value="1"/>
</dbReference>
<dbReference type="InterPro" id="IPR002467">
    <property type="entry name" value="Pept_M24A_MAP1"/>
</dbReference>
<feature type="binding site" evidence="9">
    <location>
        <position position="227"/>
    </location>
    <ligand>
        <name>Zn(2+)</name>
        <dbReference type="ChEBI" id="CHEBI:29105"/>
        <label>3</label>
    </ligand>
</feature>
<reference evidence="13 14" key="1">
    <citation type="submission" date="2022-07" db="EMBL/GenBank/DDBJ databases">
        <title>Genome-wide signatures of adaptation to extreme environments.</title>
        <authorList>
            <person name="Cho C.H."/>
            <person name="Yoon H.S."/>
        </authorList>
    </citation>
    <scope>NUCLEOTIDE SEQUENCE [LARGE SCALE GENOMIC DNA]</scope>
    <source>
        <strain evidence="13 14">108.79 E11</strain>
    </source>
</reference>
<dbReference type="InterPro" id="IPR002711">
    <property type="entry name" value="HNH"/>
</dbReference>
<keyword evidence="7 9" id="KW-0378">Hydrolase</keyword>
<feature type="domain" description="C6H2-type" evidence="12">
    <location>
        <begin position="5"/>
        <end position="60"/>
    </location>
</feature>
<protein>
    <recommendedName>
        <fullName evidence="11">Methionine aminopeptidase</fullName>
        <ecNumber evidence="11">3.4.11.18</ecNumber>
    </recommendedName>
</protein>
<comment type="catalytic activity">
    <reaction evidence="9 11">
        <text>Release of N-terminal amino acids, preferentially methionine, from peptides and arylamides.</text>
        <dbReference type="EC" id="3.4.11.18"/>
    </reaction>
</comment>
<dbReference type="PROSITE" id="PS52013">
    <property type="entry name" value="ZF_C6H2"/>
    <property type="match status" value="1"/>
</dbReference>
<dbReference type="GO" id="GO:0004519">
    <property type="term" value="F:endonuclease activity"/>
    <property type="evidence" value="ECO:0007669"/>
    <property type="project" value="InterPro"/>
</dbReference>
<dbReference type="Gene3D" id="1.10.30.50">
    <property type="match status" value="1"/>
</dbReference>
<dbReference type="PRINTS" id="PR00599">
    <property type="entry name" value="MAPEPTIDASE"/>
</dbReference>
<dbReference type="PANTHER" id="PTHR43330">
    <property type="entry name" value="METHIONINE AMINOPEPTIDASE"/>
    <property type="match status" value="1"/>
</dbReference>
<evidence type="ECO:0000259" key="12">
    <source>
        <dbReference type="PROSITE" id="PS52013"/>
    </source>
</evidence>
<feature type="binding site" evidence="9">
    <location>
        <position position="354"/>
    </location>
    <ligand>
        <name>Zn(2+)</name>
        <dbReference type="ChEBI" id="CHEBI:29105"/>
        <label>4</label>
        <note>catalytic</note>
    </ligand>
</feature>
<evidence type="ECO:0000256" key="3">
    <source>
        <dbReference type="ARBA" id="ARBA00022490"/>
    </source>
</evidence>